<dbReference type="EMBL" id="JAHLFM010000004">
    <property type="protein sequence ID" value="MBU3830585.1"/>
    <property type="molecule type" value="Genomic_DNA"/>
</dbReference>
<protein>
    <recommendedName>
        <fullName evidence="4">Lipoprotein</fullName>
    </recommendedName>
</protein>
<sequence length="850" mass="96286">MNKKRKTTAISLSVLFLAAASTTLGLTLSSCAQSTKISSSTSSNSIKKVVANNIQSDLNKNIMLYNVVFPETNLNSNQNSFVLTDLISNATGLAVEEFSIEYGSNWIKVNINDNFNYIFGGNAPENTVIENDGKTLLIQDIEWCTDLGDDLQVLLKSYNWWNIDVTQLQKFINDNNIYSSYIIENYSPFANGINKLAFKQMFKNAKEPDKLLTILRNNFEFNINVTQTNQGTNIVGDLEITSKYKKYLFKKLSSSVQQPTNIEISPDRLTLKIKNLQFPTYVMDNLNTSDISTKIQNIFDSKNINTDEISGNKISDSNKENILKAFGNVKNTSTPVLSTNGQNMSVSVAIDNPSSITYNQFSTPITITINLGDANIRVNLPSSNNNGIEYANNIIKVHVNAPINPFIVQIQNPNITSEINQIIENYQIENSTNLLNQQYVLSLIFDKINKTVPGSTTDKIENYITSNDVDVSVEYVSQSNNVRYYRMILEIKETVNKEFSQLNDTTINSIEIHDVTRNNKVYKNKILWVKNITFYQPYGLIDTTNLAARFQQAVNQLQIISPVLMDNYKDRFFSLVFGNTLSPNNAILNVEHNTITIIINSNYPYVFNLGDKTSKLYLTNVNWYHQDNTINDQTFDLLNQFIAENNIQKNTDMQLYSDKLVKKLFGSNINTSIIGVEMIPTEINNYENNTVKFKFTVDPLANLSFVQGDINATNAANFQFVSASEIIISTTVSPIMFDVNSDIVSQQFKQTMNEQSVTSFSQIRLSRFKDAFARNVYNAINAIQNNNITNYITQDQFVSYFSKISFSYEANQTRVKIVSNSDNIKYLINNSNNTSIISNYMYVNDVVFTH</sequence>
<evidence type="ECO:0000313" key="2">
    <source>
        <dbReference type="EMBL" id="MBU3830585.1"/>
    </source>
</evidence>
<evidence type="ECO:0000313" key="3">
    <source>
        <dbReference type="Proteomes" id="UP000824247"/>
    </source>
</evidence>
<reference evidence="2" key="2">
    <citation type="submission" date="2021-04" db="EMBL/GenBank/DDBJ databases">
        <authorList>
            <person name="Gilroy R."/>
        </authorList>
    </citation>
    <scope>NUCLEOTIDE SEQUENCE</scope>
    <source>
        <strain evidence="2">A5-1222</strain>
    </source>
</reference>
<accession>A0A9E2NVT6</accession>
<proteinExistence type="predicted"/>
<gene>
    <name evidence="2" type="ORF">H9897_00265</name>
</gene>
<feature type="chain" id="PRO_5039524000" description="Lipoprotein" evidence="1">
    <location>
        <begin position="33"/>
        <end position="850"/>
    </location>
</feature>
<evidence type="ECO:0000256" key="1">
    <source>
        <dbReference type="SAM" id="SignalP"/>
    </source>
</evidence>
<keyword evidence="1" id="KW-0732">Signal</keyword>
<name>A0A9E2NVT6_9BACT</name>
<dbReference type="Proteomes" id="UP000824247">
    <property type="component" value="Unassembled WGS sequence"/>
</dbReference>
<evidence type="ECO:0008006" key="4">
    <source>
        <dbReference type="Google" id="ProtNLM"/>
    </source>
</evidence>
<organism evidence="2 3">
    <name type="scientific">Candidatus Ureaplasma intestinipullorum</name>
    <dbReference type="NCBI Taxonomy" id="2838770"/>
    <lineage>
        <taxon>Bacteria</taxon>
        <taxon>Bacillati</taxon>
        <taxon>Mycoplasmatota</taxon>
        <taxon>Mycoplasmoidales</taxon>
        <taxon>Mycoplasmoidaceae</taxon>
        <taxon>Ureaplasma</taxon>
    </lineage>
</organism>
<reference evidence="2" key="1">
    <citation type="journal article" date="2021" name="PeerJ">
        <title>Extensive microbial diversity within the chicken gut microbiome revealed by metagenomics and culture.</title>
        <authorList>
            <person name="Gilroy R."/>
            <person name="Ravi A."/>
            <person name="Getino M."/>
            <person name="Pursley I."/>
            <person name="Horton D.L."/>
            <person name="Alikhan N.F."/>
            <person name="Baker D."/>
            <person name="Gharbi K."/>
            <person name="Hall N."/>
            <person name="Watson M."/>
            <person name="Adriaenssens E.M."/>
            <person name="Foster-Nyarko E."/>
            <person name="Jarju S."/>
            <person name="Secka A."/>
            <person name="Antonio M."/>
            <person name="Oren A."/>
            <person name="Chaudhuri R.R."/>
            <person name="La Ragione R."/>
            <person name="Hildebrand F."/>
            <person name="Pallen M.J."/>
        </authorList>
    </citation>
    <scope>NUCLEOTIDE SEQUENCE</scope>
    <source>
        <strain evidence="2">A5-1222</strain>
    </source>
</reference>
<dbReference type="PROSITE" id="PS51257">
    <property type="entry name" value="PROKAR_LIPOPROTEIN"/>
    <property type="match status" value="1"/>
</dbReference>
<feature type="signal peptide" evidence="1">
    <location>
        <begin position="1"/>
        <end position="32"/>
    </location>
</feature>
<dbReference type="AlphaFoldDB" id="A0A9E2NVT6"/>
<comment type="caution">
    <text evidence="2">The sequence shown here is derived from an EMBL/GenBank/DDBJ whole genome shotgun (WGS) entry which is preliminary data.</text>
</comment>